<evidence type="ECO:0000259" key="6">
    <source>
        <dbReference type="PROSITE" id="PS51999"/>
    </source>
</evidence>
<dbReference type="InterPro" id="IPR010666">
    <property type="entry name" value="Znf_GRF"/>
</dbReference>
<feature type="domain" description="Fe2OG dioxygenase" evidence="5">
    <location>
        <begin position="243"/>
        <end position="361"/>
    </location>
</feature>
<evidence type="ECO:0000313" key="8">
    <source>
        <dbReference type="Proteomes" id="UP000243723"/>
    </source>
</evidence>
<keyword evidence="8" id="KW-1185">Reference proteome</keyword>
<dbReference type="CDD" id="cd14279">
    <property type="entry name" value="CUE"/>
    <property type="match status" value="1"/>
</dbReference>
<dbReference type="InterPro" id="IPR032854">
    <property type="entry name" value="ALKBH3"/>
</dbReference>
<comment type="caution">
    <text evidence="7">The sequence shown here is derived from an EMBL/GenBank/DDBJ whole genome shotgun (WGS) entry which is preliminary data.</text>
</comment>
<keyword evidence="3" id="KW-0862">Zinc</keyword>
<dbReference type="InterPro" id="IPR005123">
    <property type="entry name" value="Oxoglu/Fe-dep_dioxygenase_dom"/>
</dbReference>
<evidence type="ECO:0000256" key="3">
    <source>
        <dbReference type="ARBA" id="ARBA00022833"/>
    </source>
</evidence>
<name>A0A2P7ZDG7_9PEZI</name>
<reference evidence="7 8" key="1">
    <citation type="submission" date="2017-05" db="EMBL/GenBank/DDBJ databases">
        <title>Draft genome sequence of Elsinoe australis.</title>
        <authorList>
            <person name="Cheng Q."/>
        </authorList>
    </citation>
    <scope>NUCLEOTIDE SEQUENCE [LARGE SCALE GENOMIC DNA]</scope>
    <source>
        <strain evidence="7 8">NL1</strain>
    </source>
</reference>
<sequence>MEAFVTKKRQRRTPQLDQYAEEESTEVKLAILESLQPGMPQDVLLDALLSCEGNVDKAAASLSGVDTTDTTPPPLKRFKSVGYQSSISSTFRSPSGVEKPVVPRPLTKKGRTLHLFTPEDIEAHTPCSIIHNFLPASQADALLRELLEEAPTYWKGEFQMFDRTVLSPHTFCFYVKDEQAADEQRKDYYYQGAEVPDVRTLRPEMRKVSLPVQDAVNSEIERRIRDFYPGGKKLRHQGPNIWEPNCAFVNVYSGGAENVGYHADQLTYLGPRPVIGSLSLGVAREFRVRRIVPRDKDDKNADDAAADTQGQIAIHLPHNSLLVMHAEMQEEWKHSIAPAASIDPHPVAGNKRINITYRFYRESMHPKYTPRCKCGVPVSLKCSMKSAVNRGRYMWTCDMGYQPGQKNCGYFEWAEFDDDGEPIWPENKKR</sequence>
<dbReference type="GO" id="GO:0008270">
    <property type="term" value="F:zinc ion binding"/>
    <property type="evidence" value="ECO:0007669"/>
    <property type="project" value="UniProtKB-KW"/>
</dbReference>
<dbReference type="EMBL" id="NHZQ01000236">
    <property type="protein sequence ID" value="PSK46266.1"/>
    <property type="molecule type" value="Genomic_DNA"/>
</dbReference>
<protein>
    <submittedName>
        <fullName evidence="7">Uncharacterized protein</fullName>
    </submittedName>
</protein>
<evidence type="ECO:0000256" key="2">
    <source>
        <dbReference type="ARBA" id="ARBA00022771"/>
    </source>
</evidence>
<dbReference type="SUPFAM" id="SSF51197">
    <property type="entry name" value="Clavaminate synthase-like"/>
    <property type="match status" value="1"/>
</dbReference>
<dbReference type="GO" id="GO:0006307">
    <property type="term" value="P:DNA alkylation repair"/>
    <property type="evidence" value="ECO:0007669"/>
    <property type="project" value="InterPro"/>
</dbReference>
<evidence type="ECO:0000256" key="1">
    <source>
        <dbReference type="ARBA" id="ARBA00022723"/>
    </source>
</evidence>
<dbReference type="Pfam" id="PF06839">
    <property type="entry name" value="Zn_ribbon_GRF"/>
    <property type="match status" value="1"/>
</dbReference>
<dbReference type="InterPro" id="IPR037151">
    <property type="entry name" value="AlkB-like_sf"/>
</dbReference>
<evidence type="ECO:0000256" key="4">
    <source>
        <dbReference type="PROSITE-ProRule" id="PRU01343"/>
    </source>
</evidence>
<dbReference type="PROSITE" id="PS51471">
    <property type="entry name" value="FE2OG_OXY"/>
    <property type="match status" value="1"/>
</dbReference>
<dbReference type="GO" id="GO:0051213">
    <property type="term" value="F:dioxygenase activity"/>
    <property type="evidence" value="ECO:0007669"/>
    <property type="project" value="InterPro"/>
</dbReference>
<dbReference type="PROSITE" id="PS51999">
    <property type="entry name" value="ZF_GRF"/>
    <property type="match status" value="1"/>
</dbReference>
<dbReference type="OrthoDB" id="545910at2759"/>
<proteinExistence type="predicted"/>
<dbReference type="AlphaFoldDB" id="A0A2P7ZDG7"/>
<evidence type="ECO:0000313" key="7">
    <source>
        <dbReference type="EMBL" id="PSK46266.1"/>
    </source>
</evidence>
<feature type="domain" description="GRF-type" evidence="6">
    <location>
        <begin position="372"/>
        <end position="417"/>
    </location>
</feature>
<organism evidence="7 8">
    <name type="scientific">Elsinoe australis</name>
    <dbReference type="NCBI Taxonomy" id="40998"/>
    <lineage>
        <taxon>Eukaryota</taxon>
        <taxon>Fungi</taxon>
        <taxon>Dikarya</taxon>
        <taxon>Ascomycota</taxon>
        <taxon>Pezizomycotina</taxon>
        <taxon>Dothideomycetes</taxon>
        <taxon>Dothideomycetidae</taxon>
        <taxon>Myriangiales</taxon>
        <taxon>Elsinoaceae</taxon>
        <taxon>Elsinoe</taxon>
    </lineage>
</organism>
<dbReference type="PANTHER" id="PTHR31212">
    <property type="entry name" value="ALPHA-KETOGLUTARATE-DEPENDENT DIOXYGENASE ALKB HOMOLOG 3"/>
    <property type="match status" value="1"/>
</dbReference>
<dbReference type="Gene3D" id="2.60.120.590">
    <property type="entry name" value="Alpha-ketoglutarate-dependent dioxygenase AlkB-like"/>
    <property type="match status" value="1"/>
</dbReference>
<keyword evidence="2 4" id="KW-0863">Zinc-finger</keyword>
<gene>
    <name evidence="7" type="ORF">B9Z65_5234</name>
</gene>
<accession>A0A2P7ZDG7</accession>
<dbReference type="Proteomes" id="UP000243723">
    <property type="component" value="Unassembled WGS sequence"/>
</dbReference>
<dbReference type="STRING" id="40998.A0A2P7ZDG7"/>
<evidence type="ECO:0000259" key="5">
    <source>
        <dbReference type="PROSITE" id="PS51471"/>
    </source>
</evidence>
<dbReference type="Pfam" id="PF13532">
    <property type="entry name" value="2OG-FeII_Oxy_2"/>
    <property type="match status" value="1"/>
</dbReference>
<dbReference type="FunFam" id="2.60.120.590:FF:000010">
    <property type="entry name" value="GRF zinc finger domain protein"/>
    <property type="match status" value="1"/>
</dbReference>
<dbReference type="PANTHER" id="PTHR31212:SF4">
    <property type="entry name" value="ALPHA-KETOGLUTARATE-DEPENDENT DIOXYGENASE ALKB HOMOLOG 3"/>
    <property type="match status" value="1"/>
</dbReference>
<dbReference type="InterPro" id="IPR027450">
    <property type="entry name" value="AlkB-like"/>
</dbReference>
<keyword evidence="1" id="KW-0479">Metal-binding</keyword>